<sequence length="172" mass="18377">MFLNCSFHLVSVKISRIYSSNWQIKVAIAALTLPVVFSPVSEAQVSPTLKAKESEAKKFVGSMNKAQQVYYAEKAGFTSSVSNLLVYMGLQVKPNSANYSYSIGMVKKGAVFNYGVSKQANLKSFVGGVFLVGNKTQTILCVNAAPGKTKPPNPTNTKGVLECAVGTAKLAQ</sequence>
<protein>
    <recommendedName>
        <fullName evidence="3">General secretion pathway protein GspH</fullName>
    </recommendedName>
</protein>
<keyword evidence="2" id="KW-1185">Reference proteome</keyword>
<evidence type="ECO:0000313" key="2">
    <source>
        <dbReference type="Proteomes" id="UP000702425"/>
    </source>
</evidence>
<proteinExistence type="predicted"/>
<evidence type="ECO:0000313" key="1">
    <source>
        <dbReference type="EMBL" id="NQE36634.1"/>
    </source>
</evidence>
<dbReference type="Pfam" id="PF16734">
    <property type="entry name" value="Pilin_GH"/>
    <property type="match status" value="1"/>
</dbReference>
<name>A0ABX2D202_9CYAN</name>
<gene>
    <name evidence="1" type="ORF">E5S67_04399</name>
</gene>
<organism evidence="1 2">
    <name type="scientific">Microcoleus asticus IPMA8</name>
    <dbReference type="NCBI Taxonomy" id="2563858"/>
    <lineage>
        <taxon>Bacteria</taxon>
        <taxon>Bacillati</taxon>
        <taxon>Cyanobacteriota</taxon>
        <taxon>Cyanophyceae</taxon>
        <taxon>Oscillatoriophycideae</taxon>
        <taxon>Oscillatoriales</taxon>
        <taxon>Microcoleaceae</taxon>
        <taxon>Microcoleus</taxon>
        <taxon>Microcoleus asticus</taxon>
    </lineage>
</organism>
<dbReference type="EMBL" id="SRRZ01000092">
    <property type="protein sequence ID" value="NQE36634.1"/>
    <property type="molecule type" value="Genomic_DNA"/>
</dbReference>
<dbReference type="InterPro" id="IPR031975">
    <property type="entry name" value="Pilin_GH"/>
</dbReference>
<reference evidence="1 2" key="1">
    <citation type="journal article" date="2020" name="Sci. Rep.">
        <title>A novel cyanobacterial geosmin producer, revising GeoA distribution and dispersion patterns in Bacteria.</title>
        <authorList>
            <person name="Churro C."/>
            <person name="Semedo-Aguiar A.P."/>
            <person name="Silva A.D."/>
            <person name="Pereira-Leal J.B."/>
            <person name="Leite R.B."/>
        </authorList>
    </citation>
    <scope>NUCLEOTIDE SEQUENCE [LARGE SCALE GENOMIC DNA]</scope>
    <source>
        <strain evidence="1 2">IPMA8</strain>
    </source>
</reference>
<comment type="caution">
    <text evidence="1">The sequence shown here is derived from an EMBL/GenBank/DDBJ whole genome shotgun (WGS) entry which is preliminary data.</text>
</comment>
<evidence type="ECO:0008006" key="3">
    <source>
        <dbReference type="Google" id="ProtNLM"/>
    </source>
</evidence>
<accession>A0ABX2D202</accession>
<dbReference type="Proteomes" id="UP000702425">
    <property type="component" value="Unassembled WGS sequence"/>
</dbReference>